<feature type="transmembrane region" description="Helical" evidence="1">
    <location>
        <begin position="296"/>
        <end position="316"/>
    </location>
</feature>
<feature type="transmembrane region" description="Helical" evidence="1">
    <location>
        <begin position="269"/>
        <end position="290"/>
    </location>
</feature>
<sequence length="468" mass="52820">MDIIWGSFLTIFLCTWTVICLNIPASDDSPWKLLRRRLKWMIWAILAPEVVLTIAIGQYASARRSAKRFRALGHSHWTVSHGFFADMGGFILHQADDDQPPYPVNSRQLAYLVEKGYIACPSITTLEIWDRSKADTMAKLLTMAQASWMLVTLIGRGILQMATTTLELSAGAIVFCTFGTFICWLSKPSDIKRGVVLEMKVSTAKILVDAGDLAARPYLHTPLDFVAKQSFTIGYEVMGFFGLRCDDRRRPLVRLPNDRFPDISTVEKFALFCMTTAYSGLHLIAWKFWFPTKTEAVLWQASSLVMVGTTVFYWVFETIMARQRYGRWDKYWRILGLAKKQTKVVTGPVELTSEGVEGSRAGSEEVGATNGHTKLPKTFDKHVKLAAAHADASKVFVRSSTVERMDAFEMEQKASKPLPALEIMLLTSVMMCYVAARLYLIVEPLTALRELPSQVFTTFQLTQVLPHW</sequence>
<keyword evidence="1" id="KW-1133">Transmembrane helix</keyword>
<feature type="chain" id="PRO_5026293447" description="Wax synthase domain-containing protein" evidence="2">
    <location>
        <begin position="21"/>
        <end position="468"/>
    </location>
</feature>
<keyword evidence="4" id="KW-1185">Reference proteome</keyword>
<name>A0A6H0Y3B6_9PEZI</name>
<dbReference type="PANTHER" id="PTHR35043:SF8">
    <property type="entry name" value="DUF4220 DOMAIN-CONTAINING PROTEIN"/>
    <property type="match status" value="1"/>
</dbReference>
<protein>
    <recommendedName>
        <fullName evidence="5">Wax synthase domain-containing protein</fullName>
    </recommendedName>
</protein>
<gene>
    <name evidence="3" type="ORF">AMS68_006942</name>
</gene>
<reference evidence="3 4" key="1">
    <citation type="journal article" date="2016" name="Sci. Rep.">
        <title>Peltaster fructicola genome reveals evolution from an invasive phytopathogen to an ectophytic parasite.</title>
        <authorList>
            <person name="Xu C."/>
            <person name="Chen H."/>
            <person name="Gleason M.L."/>
            <person name="Xu J.R."/>
            <person name="Liu H."/>
            <person name="Zhang R."/>
            <person name="Sun G."/>
        </authorList>
    </citation>
    <scope>NUCLEOTIDE SEQUENCE [LARGE SCALE GENOMIC DNA]</scope>
    <source>
        <strain evidence="3 4">LNHT1506</strain>
    </source>
</reference>
<proteinExistence type="predicted"/>
<keyword evidence="1" id="KW-0472">Membrane</keyword>
<evidence type="ECO:0000313" key="3">
    <source>
        <dbReference type="EMBL" id="QIX01425.1"/>
    </source>
</evidence>
<evidence type="ECO:0000313" key="4">
    <source>
        <dbReference type="Proteomes" id="UP000503462"/>
    </source>
</evidence>
<evidence type="ECO:0008006" key="5">
    <source>
        <dbReference type="Google" id="ProtNLM"/>
    </source>
</evidence>
<organism evidence="3 4">
    <name type="scientific">Peltaster fructicola</name>
    <dbReference type="NCBI Taxonomy" id="286661"/>
    <lineage>
        <taxon>Eukaryota</taxon>
        <taxon>Fungi</taxon>
        <taxon>Dikarya</taxon>
        <taxon>Ascomycota</taxon>
        <taxon>Pezizomycotina</taxon>
        <taxon>Dothideomycetes</taxon>
        <taxon>Dothideomycetes incertae sedis</taxon>
        <taxon>Peltaster</taxon>
    </lineage>
</organism>
<dbReference type="OrthoDB" id="9451547at2759"/>
<dbReference type="EMBL" id="CP051143">
    <property type="protein sequence ID" value="QIX01425.1"/>
    <property type="molecule type" value="Genomic_DNA"/>
</dbReference>
<feature type="signal peptide" evidence="2">
    <location>
        <begin position="1"/>
        <end position="20"/>
    </location>
</feature>
<dbReference type="Proteomes" id="UP000503462">
    <property type="component" value="Chromosome 5"/>
</dbReference>
<evidence type="ECO:0000256" key="2">
    <source>
        <dbReference type="SAM" id="SignalP"/>
    </source>
</evidence>
<accession>A0A6H0Y3B6</accession>
<dbReference type="AlphaFoldDB" id="A0A6H0Y3B6"/>
<feature type="transmembrane region" description="Helical" evidence="1">
    <location>
        <begin position="165"/>
        <end position="185"/>
    </location>
</feature>
<dbReference type="PANTHER" id="PTHR35043">
    <property type="entry name" value="TRANSCRIPTION FACTOR DOMAIN-CONTAINING PROTEIN"/>
    <property type="match status" value="1"/>
</dbReference>
<evidence type="ECO:0000256" key="1">
    <source>
        <dbReference type="SAM" id="Phobius"/>
    </source>
</evidence>
<feature type="transmembrane region" description="Helical" evidence="1">
    <location>
        <begin position="140"/>
        <end position="159"/>
    </location>
</feature>
<keyword evidence="2" id="KW-0732">Signal</keyword>
<feature type="transmembrane region" description="Helical" evidence="1">
    <location>
        <begin position="40"/>
        <end position="60"/>
    </location>
</feature>
<keyword evidence="1" id="KW-0812">Transmembrane</keyword>